<dbReference type="InterPro" id="IPR001926">
    <property type="entry name" value="TrpB-like_PALP"/>
</dbReference>
<dbReference type="InterPro" id="IPR006654">
    <property type="entry name" value="Trp_synth_beta"/>
</dbReference>
<feature type="modified residue" description="N6-(pyridoxal phosphate)lysine" evidence="11">
    <location>
        <position position="92"/>
    </location>
</feature>
<protein>
    <recommendedName>
        <fullName evidence="11">Tryptophan synthase beta chain</fullName>
        <ecNumber evidence="11">4.2.1.20</ecNumber>
    </recommendedName>
</protein>
<comment type="pathway">
    <text evidence="2 11">Amino-acid biosynthesis; L-tryptophan biosynthesis; L-tryptophan from chorismate: step 5/5.</text>
</comment>
<keyword evidence="9 11" id="KW-0456">Lyase</keyword>
<dbReference type="PANTHER" id="PTHR48077:SF3">
    <property type="entry name" value="TRYPTOPHAN SYNTHASE"/>
    <property type="match status" value="1"/>
</dbReference>
<dbReference type="PIRSF" id="PIRSF001413">
    <property type="entry name" value="Trp_syn_beta"/>
    <property type="match status" value="1"/>
</dbReference>
<evidence type="ECO:0000313" key="13">
    <source>
        <dbReference type="EMBL" id="UZD56039.1"/>
    </source>
</evidence>
<comment type="catalytic activity">
    <reaction evidence="10 11">
        <text>(1S,2R)-1-C-(indol-3-yl)glycerol 3-phosphate + L-serine = D-glyceraldehyde 3-phosphate + L-tryptophan + H2O</text>
        <dbReference type="Rhea" id="RHEA:10532"/>
        <dbReference type="ChEBI" id="CHEBI:15377"/>
        <dbReference type="ChEBI" id="CHEBI:33384"/>
        <dbReference type="ChEBI" id="CHEBI:57912"/>
        <dbReference type="ChEBI" id="CHEBI:58866"/>
        <dbReference type="ChEBI" id="CHEBI:59776"/>
        <dbReference type="EC" id="4.2.1.20"/>
    </reaction>
</comment>
<evidence type="ECO:0000256" key="3">
    <source>
        <dbReference type="ARBA" id="ARBA00009982"/>
    </source>
</evidence>
<organism evidence="13 14">
    <name type="scientific">Caldimonas aquatica</name>
    <dbReference type="NCBI Taxonomy" id="376175"/>
    <lineage>
        <taxon>Bacteria</taxon>
        <taxon>Pseudomonadati</taxon>
        <taxon>Pseudomonadota</taxon>
        <taxon>Betaproteobacteria</taxon>
        <taxon>Burkholderiales</taxon>
        <taxon>Sphaerotilaceae</taxon>
        <taxon>Caldimonas</taxon>
    </lineage>
</organism>
<evidence type="ECO:0000256" key="10">
    <source>
        <dbReference type="ARBA" id="ARBA00049047"/>
    </source>
</evidence>
<dbReference type="InterPro" id="IPR006653">
    <property type="entry name" value="Trp_synth_b_CS"/>
</dbReference>
<gene>
    <name evidence="11 13" type="primary">trpB</name>
    <name evidence="13" type="ORF">OMP39_05520</name>
</gene>
<dbReference type="EC" id="4.2.1.20" evidence="11"/>
<sequence length="413" mass="44613">MFQYQQPDARGHFGPYGGTFVAETLIHALDELKAAYEQCRQDPAFQAEFRHELAHYVGRPSPVYHAARMSREMGGAQIYLKREDLNHTGAHKINNTIGQALLARRMGKPRVIAETGAGQHGVATATVCARYGLECVVYMGSEDVKRQAPNVYRMHLLGAKVVPVESGSRTLKDALNEALRDWVTNVENTFYIIGTVAGPHPYPTMVRDFQSVIGEECLTQMPELTGRQPDAVVACVGGGSNAMGIFYPYIPYESTRLIGVEAAGQGLDTGRHAASISAGTPGVLHGNRTYLLQDENGQVIETHSVSAGLDYPGVGPEHAFLKDIGRAEYVGITDDEALQAFHYLCRTEGIIPALESSHAVAYAMKLAPTMRPDQSILVCLSGRGDKDIGTVARLEGATDVALEMAGSALGALR</sequence>
<evidence type="ECO:0000256" key="6">
    <source>
        <dbReference type="ARBA" id="ARBA00022822"/>
    </source>
</evidence>
<feature type="domain" description="Tryptophan synthase beta chain-like PALP" evidence="12">
    <location>
        <begin position="58"/>
        <end position="382"/>
    </location>
</feature>
<comment type="cofactor">
    <cofactor evidence="1 11">
        <name>pyridoxal 5'-phosphate</name>
        <dbReference type="ChEBI" id="CHEBI:597326"/>
    </cofactor>
</comment>
<keyword evidence="7 11" id="KW-0663">Pyridoxal phosphate</keyword>
<accession>A0ABY6MVK8</accession>
<evidence type="ECO:0000259" key="12">
    <source>
        <dbReference type="Pfam" id="PF00291"/>
    </source>
</evidence>
<dbReference type="Gene3D" id="3.40.50.1100">
    <property type="match status" value="2"/>
</dbReference>
<dbReference type="HAMAP" id="MF_00133">
    <property type="entry name" value="Trp_synth_beta"/>
    <property type="match status" value="1"/>
</dbReference>
<proteinExistence type="inferred from homology"/>
<evidence type="ECO:0000313" key="14">
    <source>
        <dbReference type="Proteomes" id="UP001163266"/>
    </source>
</evidence>
<comment type="subunit">
    <text evidence="4 11">Tetramer of two alpha and two beta chains.</text>
</comment>
<keyword evidence="6 11" id="KW-0822">Tryptophan biosynthesis</keyword>
<dbReference type="PANTHER" id="PTHR48077">
    <property type="entry name" value="TRYPTOPHAN SYNTHASE-RELATED"/>
    <property type="match status" value="1"/>
</dbReference>
<evidence type="ECO:0000256" key="2">
    <source>
        <dbReference type="ARBA" id="ARBA00004733"/>
    </source>
</evidence>
<dbReference type="EMBL" id="CP110257">
    <property type="protein sequence ID" value="UZD56039.1"/>
    <property type="molecule type" value="Genomic_DNA"/>
</dbReference>
<dbReference type="Proteomes" id="UP001163266">
    <property type="component" value="Chromosome"/>
</dbReference>
<evidence type="ECO:0000256" key="4">
    <source>
        <dbReference type="ARBA" id="ARBA00011270"/>
    </source>
</evidence>
<evidence type="ECO:0000256" key="5">
    <source>
        <dbReference type="ARBA" id="ARBA00022605"/>
    </source>
</evidence>
<dbReference type="InterPro" id="IPR023026">
    <property type="entry name" value="Trp_synth_beta/beta-like"/>
</dbReference>
<name>A0ABY6MVK8_9BURK</name>
<reference evidence="13" key="1">
    <citation type="submission" date="2022-10" db="EMBL/GenBank/DDBJ databases">
        <title>Complete genome sequence of Schlegelella aquatica LMG 23380.</title>
        <authorList>
            <person name="Musilova J."/>
            <person name="Kourilova X."/>
            <person name="Bezdicek M."/>
            <person name="Hermankova K."/>
            <person name="Obruca S."/>
            <person name="Sedlar K."/>
        </authorList>
    </citation>
    <scope>NUCLEOTIDE SEQUENCE</scope>
    <source>
        <strain evidence="13">LMG 23380</strain>
    </source>
</reference>
<keyword evidence="14" id="KW-1185">Reference proteome</keyword>
<dbReference type="CDD" id="cd06446">
    <property type="entry name" value="Trp-synth_B"/>
    <property type="match status" value="1"/>
</dbReference>
<dbReference type="InterPro" id="IPR036052">
    <property type="entry name" value="TrpB-like_PALP_sf"/>
</dbReference>
<comment type="similarity">
    <text evidence="3 11">Belongs to the TrpB family.</text>
</comment>
<comment type="function">
    <text evidence="11">The beta subunit is responsible for the synthesis of L-tryptophan from indole and L-serine.</text>
</comment>
<dbReference type="PROSITE" id="PS00168">
    <property type="entry name" value="TRP_SYNTHASE_BETA"/>
    <property type="match status" value="1"/>
</dbReference>
<evidence type="ECO:0000256" key="1">
    <source>
        <dbReference type="ARBA" id="ARBA00001933"/>
    </source>
</evidence>
<keyword evidence="8 11" id="KW-0057">Aromatic amino acid biosynthesis</keyword>
<dbReference type="Pfam" id="PF00291">
    <property type="entry name" value="PALP"/>
    <property type="match status" value="1"/>
</dbReference>
<dbReference type="GO" id="GO:0004834">
    <property type="term" value="F:tryptophan synthase activity"/>
    <property type="evidence" value="ECO:0007669"/>
    <property type="project" value="UniProtKB-EC"/>
</dbReference>
<dbReference type="RefSeq" id="WP_264893818.1">
    <property type="nucleotide sequence ID" value="NZ_CP110257.1"/>
</dbReference>
<keyword evidence="5 11" id="KW-0028">Amino-acid biosynthesis</keyword>
<dbReference type="SUPFAM" id="SSF53686">
    <property type="entry name" value="Tryptophan synthase beta subunit-like PLP-dependent enzymes"/>
    <property type="match status" value="1"/>
</dbReference>
<evidence type="ECO:0000256" key="8">
    <source>
        <dbReference type="ARBA" id="ARBA00023141"/>
    </source>
</evidence>
<evidence type="ECO:0000256" key="9">
    <source>
        <dbReference type="ARBA" id="ARBA00023239"/>
    </source>
</evidence>
<evidence type="ECO:0000256" key="7">
    <source>
        <dbReference type="ARBA" id="ARBA00022898"/>
    </source>
</evidence>
<evidence type="ECO:0000256" key="11">
    <source>
        <dbReference type="HAMAP-Rule" id="MF_00133"/>
    </source>
</evidence>
<dbReference type="NCBIfam" id="TIGR00263">
    <property type="entry name" value="trpB"/>
    <property type="match status" value="1"/>
</dbReference>